<comment type="caution">
    <text evidence="2">The sequence shown here is derived from an EMBL/GenBank/DDBJ whole genome shotgun (WGS) entry which is preliminary data.</text>
</comment>
<dbReference type="OrthoDB" id="9796786at2"/>
<dbReference type="RefSeq" id="WP_117203410.1">
    <property type="nucleotide sequence ID" value="NZ_JBHTBK010000015.1"/>
</dbReference>
<sequence length="283" mass="31559">MDDFTAEQRARKFVQSVTLASAPVPLEPYLAHIGAKVTADDDLAEGEAGYTMTAKGRHTIVVNGNDSERRQRFTICHEIGHVVLELESEHDDPSWSYERRPPNEICCDIFAAELLLPVSLFRPALLKREIDAQSMTDLAEQFNASLFATGSRMVAFSSEPCAFVVSQGGKIKYVFRSSPLRDAKLWVPSGIMLPDRSLSAALRKEATSAGPIELDADEWFDDVEGGVVLEDAIYNASRDQMLTLLRLDIEDMPEKAESSIYSRQEDDEGLKELDGYLPWPSKR</sequence>
<feature type="domain" description="IrrE N-terminal-like" evidence="1">
    <location>
        <begin position="34"/>
        <end position="152"/>
    </location>
</feature>
<dbReference type="InterPro" id="IPR010359">
    <property type="entry name" value="IrrE_HExxH"/>
</dbReference>
<name>A0A372DIK1_9GAMM</name>
<dbReference type="Pfam" id="PF06114">
    <property type="entry name" value="Peptidase_M78"/>
    <property type="match status" value="1"/>
</dbReference>
<proteinExistence type="predicted"/>
<dbReference type="PANTHER" id="PTHR43236:SF2">
    <property type="entry name" value="BLL0069 PROTEIN"/>
    <property type="match status" value="1"/>
</dbReference>
<reference evidence="2 3" key="1">
    <citation type="submission" date="2018-08" db="EMBL/GenBank/DDBJ databases">
        <title>Lysobacter weifangensis sp. nov., a new member of the family 'Xanthomonadaceae', isolated from soil in a farmland.</title>
        <authorList>
            <person name="Zhao H."/>
        </authorList>
    </citation>
    <scope>NUCLEOTIDE SEQUENCE [LARGE SCALE GENOMIC DNA]</scope>
    <source>
        <strain evidence="2 3">WF-2</strain>
    </source>
</reference>
<evidence type="ECO:0000313" key="2">
    <source>
        <dbReference type="EMBL" id="RFP59349.1"/>
    </source>
</evidence>
<accession>A0A372DIK1</accession>
<keyword evidence="3" id="KW-1185">Reference proteome</keyword>
<dbReference type="Gene3D" id="1.10.10.2910">
    <property type="match status" value="1"/>
</dbReference>
<dbReference type="PANTHER" id="PTHR43236">
    <property type="entry name" value="ANTITOXIN HIGA1"/>
    <property type="match status" value="1"/>
</dbReference>
<protein>
    <submittedName>
        <fullName evidence="2">ImmA/IrrE family metallo-endopeptidase</fullName>
    </submittedName>
</protein>
<evidence type="ECO:0000313" key="3">
    <source>
        <dbReference type="Proteomes" id="UP000262917"/>
    </source>
</evidence>
<dbReference type="EMBL" id="QVPD01000013">
    <property type="protein sequence ID" value="RFP59349.1"/>
    <property type="molecule type" value="Genomic_DNA"/>
</dbReference>
<gene>
    <name evidence="2" type="ORF">D0Y53_11235</name>
</gene>
<dbReference type="AlphaFoldDB" id="A0A372DIK1"/>
<dbReference type="Proteomes" id="UP000262917">
    <property type="component" value="Unassembled WGS sequence"/>
</dbReference>
<organism evidence="2 3">
    <name type="scientific">Cognatiluteimonas weifangensis</name>
    <dbReference type="NCBI Taxonomy" id="2303539"/>
    <lineage>
        <taxon>Bacteria</taxon>
        <taxon>Pseudomonadati</taxon>
        <taxon>Pseudomonadota</taxon>
        <taxon>Gammaproteobacteria</taxon>
        <taxon>Lysobacterales</taxon>
        <taxon>Lysobacteraceae</taxon>
        <taxon>Cognatiluteimonas</taxon>
    </lineage>
</organism>
<evidence type="ECO:0000259" key="1">
    <source>
        <dbReference type="Pfam" id="PF06114"/>
    </source>
</evidence>
<dbReference type="InterPro" id="IPR052345">
    <property type="entry name" value="Rad_response_metalloprotease"/>
</dbReference>